<evidence type="ECO:0000313" key="7">
    <source>
        <dbReference type="EMBL" id="MEM5535705.1"/>
    </source>
</evidence>
<dbReference type="InterPro" id="IPR002645">
    <property type="entry name" value="STAS_dom"/>
</dbReference>
<feature type="transmembrane region" description="Helical" evidence="5">
    <location>
        <begin position="371"/>
        <end position="390"/>
    </location>
</feature>
<dbReference type="NCBIfam" id="TIGR00815">
    <property type="entry name" value="sulP"/>
    <property type="match status" value="1"/>
</dbReference>
<dbReference type="InterPro" id="IPR001902">
    <property type="entry name" value="SLC26A/SulP_fam"/>
</dbReference>
<feature type="transmembrane region" description="Helical" evidence="5">
    <location>
        <begin position="219"/>
        <end position="238"/>
    </location>
</feature>
<feature type="transmembrane region" description="Helical" evidence="5">
    <location>
        <begin position="308"/>
        <end position="327"/>
    </location>
</feature>
<keyword evidence="8" id="KW-1185">Reference proteome</keyword>
<dbReference type="InterPro" id="IPR011547">
    <property type="entry name" value="SLC26A/SulP_dom"/>
</dbReference>
<keyword evidence="2 5" id="KW-0812">Transmembrane</keyword>
<dbReference type="PROSITE" id="PS50801">
    <property type="entry name" value="STAS"/>
    <property type="match status" value="1"/>
</dbReference>
<dbReference type="Proteomes" id="UP001449225">
    <property type="component" value="Unassembled WGS sequence"/>
</dbReference>
<feature type="transmembrane region" description="Helical" evidence="5">
    <location>
        <begin position="180"/>
        <end position="198"/>
    </location>
</feature>
<name>A0ABU9TPS3_9GAMM</name>
<evidence type="ECO:0000256" key="4">
    <source>
        <dbReference type="ARBA" id="ARBA00023136"/>
    </source>
</evidence>
<evidence type="ECO:0000259" key="6">
    <source>
        <dbReference type="PROSITE" id="PS50801"/>
    </source>
</evidence>
<feature type="domain" description="STAS" evidence="6">
    <location>
        <begin position="456"/>
        <end position="570"/>
    </location>
</feature>
<dbReference type="SUPFAM" id="SSF52091">
    <property type="entry name" value="SpoIIaa-like"/>
    <property type="match status" value="1"/>
</dbReference>
<dbReference type="EMBL" id="JBBMRA010000003">
    <property type="protein sequence ID" value="MEM5535705.1"/>
    <property type="molecule type" value="Genomic_DNA"/>
</dbReference>
<dbReference type="CDD" id="cd07042">
    <property type="entry name" value="STAS_SulP_like_sulfate_transporter"/>
    <property type="match status" value="1"/>
</dbReference>
<dbReference type="Pfam" id="PF01740">
    <property type="entry name" value="STAS"/>
    <property type="match status" value="1"/>
</dbReference>
<feature type="transmembrane region" description="Helical" evidence="5">
    <location>
        <begin position="21"/>
        <end position="46"/>
    </location>
</feature>
<evidence type="ECO:0000256" key="1">
    <source>
        <dbReference type="ARBA" id="ARBA00004141"/>
    </source>
</evidence>
<sequence>MRPLAEVFPLLGWLKHYQRQTFISDLVAGIIVAILLIPQGMAYAILAGLPPQYGLYASILPLFIYSLLGSSRSLAVGPVAIASLMVSTSISQLAPQSEADYINAAINLSLLVGVILLVLRCIRLGAIVNFISHSVLTGFTSAAAIIIALSQVKHLLGLDLARAERIDESLMAIASNLPNTNSITAVISVIAFIILWYCKRTLCDQLLRLKLPQGVVEPICKAGPMFALLIGSIAVWYFSFDQTAAVKTVGMIPQGLPHLHALHIDVDLWRQLMMPALLIALIGFLESVSVGTALASKRQERINPNKELVALGMANIGSALSGTYPVAGGFGRSMVNYSAGAQTTIASMISAILVAITVAFFTPLFYYLPKAVLGAIIIMAVIPLINIAAFKTCWRFNKADALTLAATFFLVLFTGVEIGILSGIAISVALLIYRSSQPHIAIVGRVGDSEHFRNITRHDVTTGKSTLALRVDESLYFANTRFVEEFILQQCADNKQIKHIILICTAVNFIDASALETLENLIINLRDEGVTLHLAEVKGPVMDQLNSTHFLTQLAPGNIYFTTDQAMREVAGV</sequence>
<proteinExistence type="predicted"/>
<comment type="subcellular location">
    <subcellularLocation>
        <location evidence="1">Membrane</location>
        <topology evidence="1">Multi-pass membrane protein</topology>
    </subcellularLocation>
</comment>
<dbReference type="InterPro" id="IPR018045">
    <property type="entry name" value="S04_transporter_CS"/>
</dbReference>
<accession>A0ABU9TPS3</accession>
<gene>
    <name evidence="7" type="primary">sulP</name>
    <name evidence="7" type="ORF">WNY58_04790</name>
</gene>
<comment type="caution">
    <text evidence="7">The sequence shown here is derived from an EMBL/GenBank/DDBJ whole genome shotgun (WGS) entry which is preliminary data.</text>
</comment>
<protein>
    <submittedName>
        <fullName evidence="7">Sulfate permease</fullName>
    </submittedName>
</protein>
<feature type="transmembrane region" description="Helical" evidence="5">
    <location>
        <begin position="402"/>
        <end position="433"/>
    </location>
</feature>
<dbReference type="Gene3D" id="3.30.750.24">
    <property type="entry name" value="STAS domain"/>
    <property type="match status" value="1"/>
</dbReference>
<evidence type="ECO:0000256" key="5">
    <source>
        <dbReference type="SAM" id="Phobius"/>
    </source>
</evidence>
<feature type="transmembrane region" description="Helical" evidence="5">
    <location>
        <begin position="126"/>
        <end position="149"/>
    </location>
</feature>
<evidence type="ECO:0000256" key="3">
    <source>
        <dbReference type="ARBA" id="ARBA00022989"/>
    </source>
</evidence>
<dbReference type="Pfam" id="PF00916">
    <property type="entry name" value="Sulfate_transp"/>
    <property type="match status" value="1"/>
</dbReference>
<feature type="transmembrane region" description="Helical" evidence="5">
    <location>
        <begin position="272"/>
        <end position="296"/>
    </location>
</feature>
<feature type="transmembrane region" description="Helical" evidence="5">
    <location>
        <begin position="75"/>
        <end position="95"/>
    </location>
</feature>
<feature type="transmembrane region" description="Helical" evidence="5">
    <location>
        <begin position="52"/>
        <end position="68"/>
    </location>
</feature>
<dbReference type="RefSeq" id="WP_342853888.1">
    <property type="nucleotide sequence ID" value="NZ_JBBMRA010000003.1"/>
</dbReference>
<organism evidence="7 8">
    <name type="scientific">Neptuniibacter pectenicola</name>
    <dbReference type="NCBI Taxonomy" id="1806669"/>
    <lineage>
        <taxon>Bacteria</taxon>
        <taxon>Pseudomonadati</taxon>
        <taxon>Pseudomonadota</taxon>
        <taxon>Gammaproteobacteria</taxon>
        <taxon>Oceanospirillales</taxon>
        <taxon>Oceanospirillaceae</taxon>
        <taxon>Neptuniibacter</taxon>
    </lineage>
</organism>
<dbReference type="InterPro" id="IPR036513">
    <property type="entry name" value="STAS_dom_sf"/>
</dbReference>
<feature type="transmembrane region" description="Helical" evidence="5">
    <location>
        <begin position="101"/>
        <end position="119"/>
    </location>
</feature>
<dbReference type="PANTHER" id="PTHR11814">
    <property type="entry name" value="SULFATE TRANSPORTER"/>
    <property type="match status" value="1"/>
</dbReference>
<keyword evidence="4 5" id="KW-0472">Membrane</keyword>
<dbReference type="PROSITE" id="PS01130">
    <property type="entry name" value="SLC26A"/>
    <property type="match status" value="1"/>
</dbReference>
<evidence type="ECO:0000256" key="2">
    <source>
        <dbReference type="ARBA" id="ARBA00022692"/>
    </source>
</evidence>
<reference evidence="7 8" key="1">
    <citation type="submission" date="2024-03" db="EMBL/GenBank/DDBJ databases">
        <title>Community enrichment and isolation of bacterial strains for fucoidan degradation.</title>
        <authorList>
            <person name="Sichert A."/>
        </authorList>
    </citation>
    <scope>NUCLEOTIDE SEQUENCE [LARGE SCALE GENOMIC DNA]</scope>
    <source>
        <strain evidence="7 8">AS76</strain>
    </source>
</reference>
<keyword evidence="3 5" id="KW-1133">Transmembrane helix</keyword>
<feature type="transmembrane region" description="Helical" evidence="5">
    <location>
        <begin position="339"/>
        <end position="364"/>
    </location>
</feature>
<evidence type="ECO:0000313" key="8">
    <source>
        <dbReference type="Proteomes" id="UP001449225"/>
    </source>
</evidence>